<dbReference type="EMBL" id="JASEJX010000039">
    <property type="protein sequence ID" value="KAK4509419.1"/>
    <property type="molecule type" value="Genomic_DNA"/>
</dbReference>
<dbReference type="InterPro" id="IPR043502">
    <property type="entry name" value="DNA/RNA_pol_sf"/>
</dbReference>
<dbReference type="GeneID" id="89951456"/>
<dbReference type="GO" id="GO:0061733">
    <property type="term" value="F:protein-lysine-acetyltransferase activity"/>
    <property type="evidence" value="ECO:0007669"/>
    <property type="project" value="UniProtKB-EC"/>
</dbReference>
<dbReference type="AlphaFoldDB" id="A0AAN7HJP8"/>
<keyword evidence="2" id="KW-0808">Transferase</keyword>
<reference evidence="2 3" key="1">
    <citation type="submission" date="2022-11" db="EMBL/GenBank/DDBJ databases">
        <title>Mucor velutinosus strain NIH1002 WGS.</title>
        <authorList>
            <person name="Subramanian P."/>
            <person name="Mullikin J.C."/>
            <person name="Segre J.A."/>
            <person name="Zelazny A.M."/>
        </authorList>
    </citation>
    <scope>NUCLEOTIDE SEQUENCE [LARGE SCALE GENOMIC DNA]</scope>
    <source>
        <strain evidence="2 3">NIH1002</strain>
    </source>
</reference>
<evidence type="ECO:0000259" key="1">
    <source>
        <dbReference type="PROSITE" id="PS50878"/>
    </source>
</evidence>
<name>A0AAN7HJP8_9FUNG</name>
<evidence type="ECO:0000313" key="3">
    <source>
        <dbReference type="Proteomes" id="UP001304243"/>
    </source>
</evidence>
<dbReference type="PANTHER" id="PTHR19446">
    <property type="entry name" value="REVERSE TRANSCRIPTASES"/>
    <property type="match status" value="1"/>
</dbReference>
<dbReference type="SUPFAM" id="SSF56672">
    <property type="entry name" value="DNA/RNA polymerases"/>
    <property type="match status" value="1"/>
</dbReference>
<dbReference type="EC" id="2.3.1.48" evidence="2"/>
<feature type="domain" description="Reverse transcriptase" evidence="1">
    <location>
        <begin position="14"/>
        <end position="197"/>
    </location>
</feature>
<keyword evidence="2" id="KW-0012">Acyltransferase</keyword>
<evidence type="ECO:0000313" key="2">
    <source>
        <dbReference type="EMBL" id="KAK4509419.1"/>
    </source>
</evidence>
<sequence>MHLSSFSDPLIDDLYPKQSRVTVDWCTAQVVPIFKGKGNPLDPASYRPISLCSVLRKLMELCLYPDLLATAPELDPVQDGFRENRSTLDSALALHELCRQHTVDHHGEPPVLCFLDIQQAYDTVHRPVIWRALETHVSDPMLGILQSLFDNVKIETLVSGARSPSFWPSTAVLQGSILSPFLYSHYINTLPALLLPG</sequence>
<gene>
    <name evidence="2" type="primary">GCN5_2</name>
    <name evidence="2" type="ORF">ATC70_007770</name>
</gene>
<keyword evidence="3" id="KW-1185">Reference proteome</keyword>
<dbReference type="InterPro" id="IPR000477">
    <property type="entry name" value="RT_dom"/>
</dbReference>
<accession>A0AAN7HJP8</accession>
<dbReference type="CDD" id="cd01650">
    <property type="entry name" value="RT_nLTR_like"/>
    <property type="match status" value="1"/>
</dbReference>
<dbReference type="PROSITE" id="PS50878">
    <property type="entry name" value="RT_POL"/>
    <property type="match status" value="1"/>
</dbReference>
<dbReference type="Proteomes" id="UP001304243">
    <property type="component" value="Unassembled WGS sequence"/>
</dbReference>
<protein>
    <submittedName>
        <fullName evidence="2">Histone acetyltransferase</fullName>
        <ecNumber evidence="2">2.3.1.48</ecNumber>
    </submittedName>
</protein>
<comment type="caution">
    <text evidence="2">The sequence shown here is derived from an EMBL/GenBank/DDBJ whole genome shotgun (WGS) entry which is preliminary data.</text>
</comment>
<dbReference type="Pfam" id="PF00078">
    <property type="entry name" value="RVT_1"/>
    <property type="match status" value="1"/>
</dbReference>
<organism evidence="2 3">
    <name type="scientific">Mucor velutinosus</name>
    <dbReference type="NCBI Taxonomy" id="708070"/>
    <lineage>
        <taxon>Eukaryota</taxon>
        <taxon>Fungi</taxon>
        <taxon>Fungi incertae sedis</taxon>
        <taxon>Mucoromycota</taxon>
        <taxon>Mucoromycotina</taxon>
        <taxon>Mucoromycetes</taxon>
        <taxon>Mucorales</taxon>
        <taxon>Mucorineae</taxon>
        <taxon>Mucoraceae</taxon>
        <taxon>Mucor</taxon>
    </lineage>
</organism>
<proteinExistence type="predicted"/>
<dbReference type="RefSeq" id="XP_064676085.1">
    <property type="nucleotide sequence ID" value="XM_064827028.1"/>
</dbReference>